<evidence type="ECO:0000256" key="1">
    <source>
        <dbReference type="SAM" id="MobiDB-lite"/>
    </source>
</evidence>
<evidence type="ECO:0000313" key="2">
    <source>
        <dbReference type="EMBL" id="KMZ58758.1"/>
    </source>
</evidence>
<dbReference type="EMBL" id="LFYR01001898">
    <property type="protein sequence ID" value="KMZ58758.1"/>
    <property type="molecule type" value="Genomic_DNA"/>
</dbReference>
<comment type="caution">
    <text evidence="2">The sequence shown here is derived from an EMBL/GenBank/DDBJ whole genome shotgun (WGS) entry which is preliminary data.</text>
</comment>
<protein>
    <submittedName>
        <fullName evidence="2">Uncharacterized protein</fullName>
    </submittedName>
</protein>
<keyword evidence="3" id="KW-1185">Reference proteome</keyword>
<organism evidence="2 3">
    <name type="scientific">Zostera marina</name>
    <name type="common">Eelgrass</name>
    <dbReference type="NCBI Taxonomy" id="29655"/>
    <lineage>
        <taxon>Eukaryota</taxon>
        <taxon>Viridiplantae</taxon>
        <taxon>Streptophyta</taxon>
        <taxon>Embryophyta</taxon>
        <taxon>Tracheophyta</taxon>
        <taxon>Spermatophyta</taxon>
        <taxon>Magnoliopsida</taxon>
        <taxon>Liliopsida</taxon>
        <taxon>Zosteraceae</taxon>
        <taxon>Zostera</taxon>
    </lineage>
</organism>
<gene>
    <name evidence="2" type="ORF">ZOSMA_74G01020</name>
</gene>
<accession>A0A0K9NQ71</accession>
<evidence type="ECO:0000313" key="3">
    <source>
        <dbReference type="Proteomes" id="UP000036987"/>
    </source>
</evidence>
<sequence>MNLPISHIKIKGYHSFIKDKTNSVMVQVDTNQIRLRNPAGASPAAGNPVEEIGSQTQRHNNHKDFIYY</sequence>
<dbReference type="AlphaFoldDB" id="A0A0K9NQ71"/>
<feature type="compositionally biased region" description="Low complexity" evidence="1">
    <location>
        <begin position="37"/>
        <end position="48"/>
    </location>
</feature>
<feature type="region of interest" description="Disordered" evidence="1">
    <location>
        <begin position="36"/>
        <end position="64"/>
    </location>
</feature>
<reference evidence="3" key="1">
    <citation type="journal article" date="2016" name="Nature">
        <title>The genome of the seagrass Zostera marina reveals angiosperm adaptation to the sea.</title>
        <authorList>
            <person name="Olsen J.L."/>
            <person name="Rouze P."/>
            <person name="Verhelst B."/>
            <person name="Lin Y.-C."/>
            <person name="Bayer T."/>
            <person name="Collen J."/>
            <person name="Dattolo E."/>
            <person name="De Paoli E."/>
            <person name="Dittami S."/>
            <person name="Maumus F."/>
            <person name="Michel G."/>
            <person name="Kersting A."/>
            <person name="Lauritano C."/>
            <person name="Lohaus R."/>
            <person name="Toepel M."/>
            <person name="Tonon T."/>
            <person name="Vanneste K."/>
            <person name="Amirebrahimi M."/>
            <person name="Brakel J."/>
            <person name="Bostroem C."/>
            <person name="Chovatia M."/>
            <person name="Grimwood J."/>
            <person name="Jenkins J.W."/>
            <person name="Jueterbock A."/>
            <person name="Mraz A."/>
            <person name="Stam W.T."/>
            <person name="Tice H."/>
            <person name="Bornberg-Bauer E."/>
            <person name="Green P.J."/>
            <person name="Pearson G.A."/>
            <person name="Procaccini G."/>
            <person name="Duarte C.M."/>
            <person name="Schmutz J."/>
            <person name="Reusch T.B.H."/>
            <person name="Van de Peer Y."/>
        </authorList>
    </citation>
    <scope>NUCLEOTIDE SEQUENCE [LARGE SCALE GENOMIC DNA]</scope>
    <source>
        <strain evidence="3">cv. Finnish</strain>
    </source>
</reference>
<proteinExistence type="predicted"/>
<dbReference type="Proteomes" id="UP000036987">
    <property type="component" value="Unassembled WGS sequence"/>
</dbReference>
<name>A0A0K9NQ71_ZOSMR</name>